<protein>
    <submittedName>
        <fullName evidence="10">Serine protease snake</fullName>
    </submittedName>
</protein>
<feature type="region of interest" description="Disordered" evidence="7">
    <location>
        <begin position="90"/>
        <end position="151"/>
    </location>
</feature>
<dbReference type="InterPro" id="IPR001314">
    <property type="entry name" value="Peptidase_S1A"/>
</dbReference>
<dbReference type="InterPro" id="IPR018114">
    <property type="entry name" value="TRYPSIN_HIS"/>
</dbReference>
<comment type="function">
    <text evidence="5">Fibrinolytic activity; shows preferential cleavage of Arg-Gly bonds in all three fibrinogen chains. Contact with the caterpillars causes severe bleeding, due the anticoagulant effect of the protein.</text>
</comment>
<feature type="compositionally biased region" description="Low complexity" evidence="7">
    <location>
        <begin position="205"/>
        <end position="232"/>
    </location>
</feature>
<keyword evidence="3" id="KW-1015">Disulfide bond</keyword>
<sequence>MARSTTFAAVLYIVLSTGVHAQLYDFLEALQPIVKSYPAFGDFPTYDSIFTTKKPKTFNRHPTNQRTEDKKERRKTPAAISTLESYLRDDARKKAKPIEQDLYSTTSKPINKNTSHRNDNQPNKSTNIRNSSRNTAREIQSSSKENSRSTSRNNYDAILILDNVSNEKRKHSEDRISFVTRTTKRYETSTTKPSYSQSVENYERQNNNNYNNQSNNNKNQHNNSNNHYSNENIQFPNNEPLNNYNRQTTNNNNRQSNNNQPSNSQYTQSNEFYFQTTNNNRGSNNNGQSNNYNNQGNNNNRPNNYNNQPSRNQNTQSGEYSSQSNNKVSKNNYVVTTQNPFYNRPGVRPAVVDDKRPPITNRPPSRRTTTLRPVHILPKDTRIPPEMITVPGEDTMSEVERLRHIDVSERMCSKYKKLQTKQLQAIPLVPSPEPLEINVTSCAPSKIPLIVGGKVVSIKDFPHMALIGWVKLNYDGYAWRCGGSLISDRFVLTAAHCAYEERDNSIVMGPPRVVQLGSSYLDDPNAVVMKISTVIRHPRYKLPKAYYDIALVKMSDAVTFSEFIRPACLGVPPTPNESFIATGWGRTEFGGDQSRELRSVSLDVWEPEECRRALGKSRKLPNGPSSDSQICAGVREGGKDTCQGDSGGPAQIQDGCIWRVVAVTSVGRSCGAPNTPALYAIAHRAFISSVVYSEQSFSSEFEQIDLNEQGYNPSRSTESFNYQTNNWKSQQRNENVRYHENTRNTGNNQNNYNYNQQSNDYTNNYEAYNQPYYNDAPTWF</sequence>
<name>A0A0N0PF13_PAPMA</name>
<dbReference type="GO" id="GO:0090729">
    <property type="term" value="F:toxin activity"/>
    <property type="evidence" value="ECO:0007669"/>
    <property type="project" value="UniProtKB-KW"/>
</dbReference>
<dbReference type="InterPro" id="IPR009003">
    <property type="entry name" value="Peptidase_S1_PA"/>
</dbReference>
<feature type="compositionally biased region" description="Low complexity" evidence="7">
    <location>
        <begin position="141"/>
        <end position="151"/>
    </location>
</feature>
<dbReference type="PROSITE" id="PS50240">
    <property type="entry name" value="TRYPSIN_DOM"/>
    <property type="match status" value="1"/>
</dbReference>
<accession>A0A0N0PF13</accession>
<keyword evidence="10" id="KW-0378">Hydrolase</keyword>
<keyword evidence="4" id="KW-1199">Hemostasis impairing toxin</keyword>
<evidence type="ECO:0000256" key="3">
    <source>
        <dbReference type="ARBA" id="ARBA00023157"/>
    </source>
</evidence>
<evidence type="ECO:0000256" key="2">
    <source>
        <dbReference type="ARBA" id="ARBA00022656"/>
    </source>
</evidence>
<dbReference type="Pfam" id="PF00089">
    <property type="entry name" value="Trypsin"/>
    <property type="match status" value="1"/>
</dbReference>
<dbReference type="EMBL" id="KQ459736">
    <property type="protein sequence ID" value="KPJ20227.1"/>
    <property type="molecule type" value="Genomic_DNA"/>
</dbReference>
<evidence type="ECO:0000259" key="9">
    <source>
        <dbReference type="PROSITE" id="PS50240"/>
    </source>
</evidence>
<dbReference type="STRING" id="76193.A0A0N0PF13"/>
<dbReference type="PRINTS" id="PR00722">
    <property type="entry name" value="CHYMOTRYPSIN"/>
</dbReference>
<evidence type="ECO:0000313" key="11">
    <source>
        <dbReference type="Proteomes" id="UP000053240"/>
    </source>
</evidence>
<feature type="compositionally biased region" description="Low complexity" evidence="7">
    <location>
        <begin position="278"/>
        <end position="335"/>
    </location>
</feature>
<reference evidence="10 11" key="1">
    <citation type="journal article" date="2015" name="Nat. Commun.">
        <title>Outbred genome sequencing and CRISPR/Cas9 gene editing in butterflies.</title>
        <authorList>
            <person name="Li X."/>
            <person name="Fan D."/>
            <person name="Zhang W."/>
            <person name="Liu G."/>
            <person name="Zhang L."/>
            <person name="Zhao L."/>
            <person name="Fang X."/>
            <person name="Chen L."/>
            <person name="Dong Y."/>
            <person name="Chen Y."/>
            <person name="Ding Y."/>
            <person name="Zhao R."/>
            <person name="Feng M."/>
            <person name="Zhu Y."/>
            <person name="Feng Y."/>
            <person name="Jiang X."/>
            <person name="Zhu D."/>
            <person name="Xiang H."/>
            <person name="Feng X."/>
            <person name="Li S."/>
            <person name="Wang J."/>
            <person name="Zhang G."/>
            <person name="Kronforst M.R."/>
            <person name="Wang W."/>
        </authorList>
    </citation>
    <scope>NUCLEOTIDE SEQUENCE [LARGE SCALE GENOMIC DNA]</scope>
    <source>
        <strain evidence="10">Ya'a_city_454_Pm</strain>
        <tissue evidence="10">Whole body</tissue>
    </source>
</reference>
<evidence type="ECO:0000256" key="7">
    <source>
        <dbReference type="SAM" id="MobiDB-lite"/>
    </source>
</evidence>
<dbReference type="SMART" id="SM00020">
    <property type="entry name" value="Tryp_SPc"/>
    <property type="match status" value="1"/>
</dbReference>
<evidence type="ECO:0000256" key="6">
    <source>
        <dbReference type="ARBA" id="ARBA00084094"/>
    </source>
</evidence>
<keyword evidence="2" id="KW-0800">Toxin</keyword>
<keyword evidence="8" id="KW-0732">Signal</keyword>
<dbReference type="InterPro" id="IPR043504">
    <property type="entry name" value="Peptidase_S1_PA_chymotrypsin"/>
</dbReference>
<feature type="compositionally biased region" description="Polar residues" evidence="7">
    <location>
        <begin position="120"/>
        <end position="140"/>
    </location>
</feature>
<comment type="subcellular location">
    <subcellularLocation>
        <location evidence="1">Secreted</location>
        <location evidence="1">Extracellular space</location>
    </subcellularLocation>
</comment>
<dbReference type="GO" id="GO:0005576">
    <property type="term" value="C:extracellular region"/>
    <property type="evidence" value="ECO:0007669"/>
    <property type="project" value="UniProtKB-SubCell"/>
</dbReference>
<feature type="domain" description="Peptidase S1" evidence="9">
    <location>
        <begin position="450"/>
        <end position="733"/>
    </location>
</feature>
<gene>
    <name evidence="10" type="ORF">RR48_01795</name>
</gene>
<dbReference type="PANTHER" id="PTHR24252">
    <property type="entry name" value="ACROSIN-RELATED"/>
    <property type="match status" value="1"/>
</dbReference>
<dbReference type="KEGG" id="pmac:106709185"/>
<dbReference type="InParanoid" id="A0A0N0PF13"/>
<dbReference type="Proteomes" id="UP000053240">
    <property type="component" value="Unassembled WGS sequence"/>
</dbReference>
<dbReference type="InterPro" id="IPR001254">
    <property type="entry name" value="Trypsin_dom"/>
</dbReference>
<feature type="signal peptide" evidence="8">
    <location>
        <begin position="1"/>
        <end position="21"/>
    </location>
</feature>
<dbReference type="CDD" id="cd00190">
    <property type="entry name" value="Tryp_SPc"/>
    <property type="match status" value="1"/>
</dbReference>
<dbReference type="GO" id="GO:0004252">
    <property type="term" value="F:serine-type endopeptidase activity"/>
    <property type="evidence" value="ECO:0007669"/>
    <property type="project" value="InterPro"/>
</dbReference>
<dbReference type="Gene3D" id="2.40.10.10">
    <property type="entry name" value="Trypsin-like serine proteases"/>
    <property type="match status" value="1"/>
</dbReference>
<feature type="compositionally biased region" description="Basic and acidic residues" evidence="7">
    <location>
        <begin position="90"/>
        <end position="99"/>
    </location>
</feature>
<dbReference type="SUPFAM" id="SSF50494">
    <property type="entry name" value="Trypsin-like serine proteases"/>
    <property type="match status" value="1"/>
</dbReference>
<feature type="compositionally biased region" description="Low complexity" evidence="7">
    <location>
        <begin position="242"/>
        <end position="270"/>
    </location>
</feature>
<feature type="chain" id="PRO_5005857462" evidence="8">
    <location>
        <begin position="22"/>
        <end position="780"/>
    </location>
</feature>
<evidence type="ECO:0000256" key="5">
    <source>
        <dbReference type="ARBA" id="ARBA00055534"/>
    </source>
</evidence>
<proteinExistence type="predicted"/>
<dbReference type="AlphaFoldDB" id="A0A0N0PF13"/>
<feature type="region of interest" description="Disordered" evidence="7">
    <location>
        <begin position="53"/>
        <end position="78"/>
    </location>
</feature>
<feature type="region of interest" description="Disordered" evidence="7">
    <location>
        <begin position="205"/>
        <end position="369"/>
    </location>
</feature>
<evidence type="ECO:0000256" key="4">
    <source>
        <dbReference type="ARBA" id="ARBA00023240"/>
    </source>
</evidence>
<keyword evidence="11" id="KW-1185">Reference proteome</keyword>
<dbReference type="FunFam" id="2.40.10.10:FF:000068">
    <property type="entry name" value="transmembrane protease serine 2"/>
    <property type="match status" value="1"/>
</dbReference>
<evidence type="ECO:0000313" key="10">
    <source>
        <dbReference type="EMBL" id="KPJ20227.1"/>
    </source>
</evidence>
<feature type="compositionally biased region" description="Low complexity" evidence="7">
    <location>
        <begin position="358"/>
        <end position="369"/>
    </location>
</feature>
<dbReference type="PANTHER" id="PTHR24252:SF7">
    <property type="entry name" value="HYALIN"/>
    <property type="match status" value="1"/>
</dbReference>
<keyword evidence="10" id="KW-0645">Protease</keyword>
<dbReference type="PROSITE" id="PS00134">
    <property type="entry name" value="TRYPSIN_HIS"/>
    <property type="match status" value="1"/>
</dbReference>
<evidence type="ECO:0000256" key="1">
    <source>
        <dbReference type="ARBA" id="ARBA00004239"/>
    </source>
</evidence>
<organism evidence="10 11">
    <name type="scientific">Papilio machaon</name>
    <name type="common">Old World swallowtail butterfly</name>
    <dbReference type="NCBI Taxonomy" id="76193"/>
    <lineage>
        <taxon>Eukaryota</taxon>
        <taxon>Metazoa</taxon>
        <taxon>Ecdysozoa</taxon>
        <taxon>Arthropoda</taxon>
        <taxon>Hexapoda</taxon>
        <taxon>Insecta</taxon>
        <taxon>Pterygota</taxon>
        <taxon>Neoptera</taxon>
        <taxon>Endopterygota</taxon>
        <taxon>Lepidoptera</taxon>
        <taxon>Glossata</taxon>
        <taxon>Ditrysia</taxon>
        <taxon>Papilionoidea</taxon>
        <taxon>Papilionidae</taxon>
        <taxon>Papilioninae</taxon>
        <taxon>Papilio</taxon>
    </lineage>
</organism>
<dbReference type="GO" id="GO:0006508">
    <property type="term" value="P:proteolysis"/>
    <property type="evidence" value="ECO:0007669"/>
    <property type="project" value="UniProtKB-KW"/>
</dbReference>
<feature type="compositionally biased region" description="Polar residues" evidence="7">
    <location>
        <begin position="102"/>
        <end position="113"/>
    </location>
</feature>
<keyword evidence="6" id="KW-1205">Fibrinolytic toxin</keyword>
<evidence type="ECO:0000256" key="8">
    <source>
        <dbReference type="SAM" id="SignalP"/>
    </source>
</evidence>